<reference evidence="5 6" key="1">
    <citation type="submission" date="2019-02" db="EMBL/GenBank/DDBJ databases">
        <title>Deep-cultivation of Planctomycetes and their phenomic and genomic characterization uncovers novel biology.</title>
        <authorList>
            <person name="Wiegand S."/>
            <person name="Jogler M."/>
            <person name="Boedeker C."/>
            <person name="Pinto D."/>
            <person name="Vollmers J."/>
            <person name="Rivas-Marin E."/>
            <person name="Kohn T."/>
            <person name="Peeters S.H."/>
            <person name="Heuer A."/>
            <person name="Rast P."/>
            <person name="Oberbeckmann S."/>
            <person name="Bunk B."/>
            <person name="Jeske O."/>
            <person name="Meyerdierks A."/>
            <person name="Storesund J.E."/>
            <person name="Kallscheuer N."/>
            <person name="Luecker S."/>
            <person name="Lage O.M."/>
            <person name="Pohl T."/>
            <person name="Merkel B.J."/>
            <person name="Hornburger P."/>
            <person name="Mueller R.-W."/>
            <person name="Bruemmer F."/>
            <person name="Labrenz M."/>
            <person name="Spormann A.M."/>
            <person name="Op den Camp H."/>
            <person name="Overmann J."/>
            <person name="Amann R."/>
            <person name="Jetten M.S.M."/>
            <person name="Mascher T."/>
            <person name="Medema M.H."/>
            <person name="Devos D.P."/>
            <person name="Kaster A.-K."/>
            <person name="Ovreas L."/>
            <person name="Rohde M."/>
            <person name="Galperin M.Y."/>
            <person name="Jogler C."/>
        </authorList>
    </citation>
    <scope>NUCLEOTIDE SEQUENCE [LARGE SCALE GENOMIC DNA]</scope>
    <source>
        <strain evidence="5 6">Pan181</strain>
    </source>
</reference>
<dbReference type="AlphaFoldDB" id="A0A518ASV4"/>
<protein>
    <submittedName>
        <fullName evidence="5">Putative metallophosphoesterase</fullName>
        <ecNumber evidence="5">3.1.-.-</ecNumber>
    </submittedName>
</protein>
<dbReference type="GO" id="GO:0016020">
    <property type="term" value="C:membrane"/>
    <property type="evidence" value="ECO:0007669"/>
    <property type="project" value="GOC"/>
</dbReference>
<gene>
    <name evidence="5" type="ORF">Pan181_40310</name>
</gene>
<evidence type="ECO:0000313" key="5">
    <source>
        <dbReference type="EMBL" id="QDU57808.1"/>
    </source>
</evidence>
<dbReference type="KEGG" id="amuc:Pan181_40310"/>
<keyword evidence="3" id="KW-1133">Transmembrane helix</keyword>
<dbReference type="InterPro" id="IPR004843">
    <property type="entry name" value="Calcineurin-like_PHP"/>
</dbReference>
<keyword evidence="6" id="KW-1185">Reference proteome</keyword>
<dbReference type="SUPFAM" id="SSF56300">
    <property type="entry name" value="Metallo-dependent phosphatases"/>
    <property type="match status" value="1"/>
</dbReference>
<keyword evidence="1" id="KW-0479">Metal-binding</keyword>
<dbReference type="RefSeq" id="WP_145249191.1">
    <property type="nucleotide sequence ID" value="NZ_CP036278.1"/>
</dbReference>
<dbReference type="EC" id="3.1.-.-" evidence="5"/>
<keyword evidence="3" id="KW-0472">Membrane</keyword>
<feature type="domain" description="Calcineurin-like phosphoesterase" evidence="4">
    <location>
        <begin position="165"/>
        <end position="324"/>
    </location>
</feature>
<evidence type="ECO:0000256" key="1">
    <source>
        <dbReference type="ARBA" id="ARBA00022723"/>
    </source>
</evidence>
<evidence type="ECO:0000313" key="6">
    <source>
        <dbReference type="Proteomes" id="UP000315750"/>
    </source>
</evidence>
<sequence>MSMFVRLLLFLVAMGGNFTFWVAVINRTHAYGWNRKFVDVLMLICLLAVAVAAWPLALFAAGTNSVAYLPALPEWLVQGWGWASVAAAGLMFAHNTWRWLHPERRGGTGQVTRMPLDMKVEDSSELLAEGVPQKLGALPGNQVVSPECVEMELLVPNLPAAFEGLKIVHLSDLHMSGRIKQAYYDTMVDYANDWQGDLVVITGDIVERPCCYDWVEQTLGRLEARDARLFVLGNHDVKAGPDEVRRRLTAIGFLDVGCRCERIRIERGTCLIAGNETPWFSPPPLVPPSNGANETLRIALLHTPDNFAWAQGNGFHVALAGHNHGGQVRFPIIGALLSPSIYGTRYTAGVFRSPTTVMHVTPGTGSMSPIRWNCAPELNLITLRKA</sequence>
<keyword evidence="3" id="KW-0812">Transmembrane</keyword>
<dbReference type="InterPro" id="IPR029052">
    <property type="entry name" value="Metallo-depent_PP-like"/>
</dbReference>
<dbReference type="Proteomes" id="UP000315750">
    <property type="component" value="Chromosome"/>
</dbReference>
<dbReference type="GO" id="GO:0008758">
    <property type="term" value="F:UDP-2,3-diacylglucosamine hydrolase activity"/>
    <property type="evidence" value="ECO:0007669"/>
    <property type="project" value="TreeGrafter"/>
</dbReference>
<dbReference type="EMBL" id="CP036278">
    <property type="protein sequence ID" value="QDU57808.1"/>
    <property type="molecule type" value="Genomic_DNA"/>
</dbReference>
<name>A0A518ASV4_9BACT</name>
<dbReference type="Pfam" id="PF00149">
    <property type="entry name" value="Metallophos"/>
    <property type="match status" value="1"/>
</dbReference>
<evidence type="ECO:0000256" key="2">
    <source>
        <dbReference type="ARBA" id="ARBA00022801"/>
    </source>
</evidence>
<proteinExistence type="predicted"/>
<accession>A0A518ASV4</accession>
<dbReference type="OrthoDB" id="9780884at2"/>
<dbReference type="Gene3D" id="3.60.21.10">
    <property type="match status" value="1"/>
</dbReference>
<dbReference type="GO" id="GO:0046872">
    <property type="term" value="F:metal ion binding"/>
    <property type="evidence" value="ECO:0007669"/>
    <property type="project" value="UniProtKB-KW"/>
</dbReference>
<feature type="transmembrane region" description="Helical" evidence="3">
    <location>
        <begin position="80"/>
        <end position="97"/>
    </location>
</feature>
<dbReference type="GO" id="GO:0009245">
    <property type="term" value="P:lipid A biosynthetic process"/>
    <property type="evidence" value="ECO:0007669"/>
    <property type="project" value="TreeGrafter"/>
</dbReference>
<dbReference type="InterPro" id="IPR051158">
    <property type="entry name" value="Metallophosphoesterase_sf"/>
</dbReference>
<dbReference type="PANTHER" id="PTHR31302">
    <property type="entry name" value="TRANSMEMBRANE PROTEIN WITH METALLOPHOSPHOESTERASE DOMAIN-RELATED"/>
    <property type="match status" value="1"/>
</dbReference>
<organism evidence="5 6">
    <name type="scientific">Aeoliella mucimassa</name>
    <dbReference type="NCBI Taxonomy" id="2527972"/>
    <lineage>
        <taxon>Bacteria</taxon>
        <taxon>Pseudomonadati</taxon>
        <taxon>Planctomycetota</taxon>
        <taxon>Planctomycetia</taxon>
        <taxon>Pirellulales</taxon>
        <taxon>Lacipirellulaceae</taxon>
        <taxon>Aeoliella</taxon>
    </lineage>
</organism>
<feature type="transmembrane region" description="Helical" evidence="3">
    <location>
        <begin position="6"/>
        <end position="25"/>
    </location>
</feature>
<dbReference type="PANTHER" id="PTHR31302:SF31">
    <property type="entry name" value="PHOSPHODIESTERASE YAEI"/>
    <property type="match status" value="1"/>
</dbReference>
<feature type="transmembrane region" description="Helical" evidence="3">
    <location>
        <begin position="37"/>
        <end position="60"/>
    </location>
</feature>
<evidence type="ECO:0000259" key="4">
    <source>
        <dbReference type="Pfam" id="PF00149"/>
    </source>
</evidence>
<evidence type="ECO:0000256" key="3">
    <source>
        <dbReference type="SAM" id="Phobius"/>
    </source>
</evidence>
<keyword evidence="2 5" id="KW-0378">Hydrolase</keyword>